<evidence type="ECO:0000313" key="3">
    <source>
        <dbReference type="Proteomes" id="UP000054564"/>
    </source>
</evidence>
<organism evidence="2 3">
    <name type="scientific">Puccinia striiformis f. sp. tritici PST-78</name>
    <dbReference type="NCBI Taxonomy" id="1165861"/>
    <lineage>
        <taxon>Eukaryota</taxon>
        <taxon>Fungi</taxon>
        <taxon>Dikarya</taxon>
        <taxon>Basidiomycota</taxon>
        <taxon>Pucciniomycotina</taxon>
        <taxon>Pucciniomycetes</taxon>
        <taxon>Pucciniales</taxon>
        <taxon>Pucciniaceae</taxon>
        <taxon>Puccinia</taxon>
    </lineage>
</organism>
<dbReference type="STRING" id="1165861.A0A0L0V5N1"/>
<dbReference type="Proteomes" id="UP000054564">
    <property type="component" value="Unassembled WGS sequence"/>
</dbReference>
<reference evidence="3" key="1">
    <citation type="submission" date="2014-03" db="EMBL/GenBank/DDBJ databases">
        <title>The Genome Sequence of Puccinia striiformis f. sp. tritici PST-78.</title>
        <authorList>
            <consortium name="The Broad Institute Genome Sequencing Platform"/>
            <person name="Cuomo C."/>
            <person name="Hulbert S."/>
            <person name="Chen X."/>
            <person name="Walker B."/>
            <person name="Young S.K."/>
            <person name="Zeng Q."/>
            <person name="Gargeya S."/>
            <person name="Fitzgerald M."/>
            <person name="Haas B."/>
            <person name="Abouelleil A."/>
            <person name="Alvarado L."/>
            <person name="Arachchi H.M."/>
            <person name="Berlin A.M."/>
            <person name="Chapman S.B."/>
            <person name="Goldberg J."/>
            <person name="Griggs A."/>
            <person name="Gujja S."/>
            <person name="Hansen M."/>
            <person name="Howarth C."/>
            <person name="Imamovic A."/>
            <person name="Larimer J."/>
            <person name="McCowan C."/>
            <person name="Montmayeur A."/>
            <person name="Murphy C."/>
            <person name="Neiman D."/>
            <person name="Pearson M."/>
            <person name="Priest M."/>
            <person name="Roberts A."/>
            <person name="Saif S."/>
            <person name="Shea T."/>
            <person name="Sisk P."/>
            <person name="Sykes S."/>
            <person name="Wortman J."/>
            <person name="Nusbaum C."/>
            <person name="Birren B."/>
        </authorList>
    </citation>
    <scope>NUCLEOTIDE SEQUENCE [LARGE SCALE GENOMIC DNA]</scope>
    <source>
        <strain evidence="3">race PST-78</strain>
    </source>
</reference>
<feature type="compositionally biased region" description="Polar residues" evidence="1">
    <location>
        <begin position="408"/>
        <end position="417"/>
    </location>
</feature>
<name>A0A0L0V5N1_9BASI</name>
<feature type="compositionally biased region" description="Polar residues" evidence="1">
    <location>
        <begin position="381"/>
        <end position="401"/>
    </location>
</feature>
<feature type="region of interest" description="Disordered" evidence="1">
    <location>
        <begin position="265"/>
        <end position="431"/>
    </location>
</feature>
<dbReference type="OrthoDB" id="3265918at2759"/>
<comment type="caution">
    <text evidence="2">The sequence shown here is derived from an EMBL/GenBank/DDBJ whole genome shotgun (WGS) entry which is preliminary data.</text>
</comment>
<evidence type="ECO:0000256" key="1">
    <source>
        <dbReference type="SAM" id="MobiDB-lite"/>
    </source>
</evidence>
<gene>
    <name evidence="2" type="ORF">PSTG_12349</name>
</gene>
<evidence type="ECO:0000313" key="2">
    <source>
        <dbReference type="EMBL" id="KNE94324.1"/>
    </source>
</evidence>
<dbReference type="EMBL" id="AJIL01000119">
    <property type="protein sequence ID" value="KNE94324.1"/>
    <property type="molecule type" value="Genomic_DNA"/>
</dbReference>
<protein>
    <submittedName>
        <fullName evidence="2">Uncharacterized protein</fullName>
    </submittedName>
</protein>
<sequence>MHKLWIRWQRPITTTSSLTAPPTTTAATMIPTTKYQFNYQPTRPSADSECLEFLPPAKFTLSIISLSYNRPSVHTLLSSKFPSNRSIRYTDPDGLFVLTAIPGKFVNLTQPIPDHVQTLSSCFSKEDQERWKKRRLKKRQSIARPVKQLRLTFSLKIKELHKSSVIRKSIRKRWIAALKLIVQYGADLNATCNKAHSGGQLIKNQDPAGEKSERNDLIRLNPHQAGFERWLDSNHYYIVHPSLILNTVGLPQLIRAIRAGLESIQHNSSGGRTPHDRSTSLTSSTGSALRNTSSTSRPVPSRFPPSIRPTSSDANQHLRFHPPRTTPNNDPHHKQHPIPPRESSSTPKRSAASLPVSDHQGSSPPPPPRRLPRFDQQQQPHTVSSKQITFTPGISPPSSLHNYAHPSTKPNSKTQHPFSPPRKLSSKTTMY</sequence>
<proteinExistence type="predicted"/>
<feature type="compositionally biased region" description="Polar residues" evidence="1">
    <location>
        <begin position="288"/>
        <end position="298"/>
    </location>
</feature>
<dbReference type="AlphaFoldDB" id="A0A0L0V5N1"/>
<accession>A0A0L0V5N1</accession>
<keyword evidence="3" id="KW-1185">Reference proteome</keyword>